<dbReference type="PROSITE" id="PS51257">
    <property type="entry name" value="PROKAR_LIPOPROTEIN"/>
    <property type="match status" value="1"/>
</dbReference>
<dbReference type="InterPro" id="IPR025646">
    <property type="entry name" value="DUF4350"/>
</dbReference>
<reference evidence="2 3" key="1">
    <citation type="submission" date="2024-02" db="EMBL/GenBank/DDBJ databases">
        <title>Full genome sequence of Sphingomonas kaistensis.</title>
        <authorList>
            <person name="Poletto B.L."/>
            <person name="Silva G."/>
            <person name="Galante D."/>
            <person name="Campos K.R."/>
            <person name="Santos M.B.N."/>
            <person name="Sacchi C.T."/>
        </authorList>
    </citation>
    <scope>NUCLEOTIDE SEQUENCE [LARGE SCALE GENOMIC DNA]</scope>
    <source>
        <strain evidence="2 3">MA4R</strain>
    </source>
</reference>
<accession>A0ABZ2FWQ1</accession>
<dbReference type="EMBL" id="CP145607">
    <property type="protein sequence ID" value="WWM69268.1"/>
    <property type="molecule type" value="Genomic_DNA"/>
</dbReference>
<dbReference type="RefSeq" id="WP_338501188.1">
    <property type="nucleotide sequence ID" value="NZ_CP145607.1"/>
</dbReference>
<evidence type="ECO:0000259" key="1">
    <source>
        <dbReference type="Pfam" id="PF14258"/>
    </source>
</evidence>
<evidence type="ECO:0000313" key="2">
    <source>
        <dbReference type="EMBL" id="WWM69268.1"/>
    </source>
</evidence>
<gene>
    <name evidence="2" type="ORF">V6R86_00750</name>
</gene>
<evidence type="ECO:0000313" key="3">
    <source>
        <dbReference type="Proteomes" id="UP001382935"/>
    </source>
</evidence>
<dbReference type="Proteomes" id="UP001382935">
    <property type="component" value="Chromosome"/>
</dbReference>
<name>A0ABZ2FWQ1_9SPHN</name>
<keyword evidence="3" id="KW-1185">Reference proteome</keyword>
<sequence>MRGLTLVLAATLGACDSGGASQAGAAKPELALLTSLPIAFGENFGLEAARNPLLEDLESRFTVVPVDGPEQLPRQGLLLAVQPQAMTAERLVALDKWVRDGGRLVLMSDPVLRFDSERPLGDRFRPPLRYPDTGLLQHWGLTLDDAVDDRSEPGETDFGRGITVSAAGLGSFTRAGGNCTLSPTRAVARCRIGKGYATLVADADIAMAPEAERREAVLKLLGELTR</sequence>
<proteinExistence type="predicted"/>
<dbReference type="Pfam" id="PF14258">
    <property type="entry name" value="DUF4350"/>
    <property type="match status" value="1"/>
</dbReference>
<organism evidence="2 3">
    <name type="scientific">Sphingomonas kaistensis</name>
    <dbReference type="NCBI Taxonomy" id="298708"/>
    <lineage>
        <taxon>Bacteria</taxon>
        <taxon>Pseudomonadati</taxon>
        <taxon>Pseudomonadota</taxon>
        <taxon>Alphaproteobacteria</taxon>
        <taxon>Sphingomonadales</taxon>
        <taxon>Sphingomonadaceae</taxon>
        <taxon>Sphingomonas</taxon>
    </lineage>
</organism>
<feature type="domain" description="DUF4350" evidence="1">
    <location>
        <begin position="54"/>
        <end position="206"/>
    </location>
</feature>
<protein>
    <submittedName>
        <fullName evidence="2">DUF4350 domain-containing protein</fullName>
    </submittedName>
</protein>